<comment type="caution">
    <text evidence="1">The sequence shown here is derived from an EMBL/GenBank/DDBJ whole genome shotgun (WGS) entry which is preliminary data.</text>
</comment>
<dbReference type="EMBL" id="BSFH01000032">
    <property type="protein sequence ID" value="GLK65033.1"/>
    <property type="molecule type" value="Genomic_DNA"/>
</dbReference>
<gene>
    <name evidence="1" type="ORF">GCM10017635_25040</name>
</gene>
<accession>A0AAD3P070</accession>
<dbReference type="Proteomes" id="UP001143349">
    <property type="component" value="Unassembled WGS sequence"/>
</dbReference>
<reference evidence="1" key="2">
    <citation type="submission" date="2023-01" db="EMBL/GenBank/DDBJ databases">
        <authorList>
            <person name="Sun Q."/>
            <person name="Evtushenko L."/>
        </authorList>
    </citation>
    <scope>NUCLEOTIDE SEQUENCE</scope>
    <source>
        <strain evidence="1">VKM B-2222</strain>
    </source>
</reference>
<keyword evidence="2" id="KW-1185">Reference proteome</keyword>
<evidence type="ECO:0000313" key="2">
    <source>
        <dbReference type="Proteomes" id="UP001143349"/>
    </source>
</evidence>
<dbReference type="AlphaFoldDB" id="A0AAD3P070"/>
<organism evidence="1 2">
    <name type="scientific">Paracoccus kondratievae</name>
    <dbReference type="NCBI Taxonomy" id="135740"/>
    <lineage>
        <taxon>Bacteria</taxon>
        <taxon>Pseudomonadati</taxon>
        <taxon>Pseudomonadota</taxon>
        <taxon>Alphaproteobacteria</taxon>
        <taxon>Rhodobacterales</taxon>
        <taxon>Paracoccaceae</taxon>
        <taxon>Paracoccus</taxon>
    </lineage>
</organism>
<protein>
    <submittedName>
        <fullName evidence="1">Uncharacterized protein</fullName>
    </submittedName>
</protein>
<reference evidence="1" key="1">
    <citation type="journal article" date="2014" name="Int. J. Syst. Evol. Microbiol.">
        <title>Complete genome sequence of Corynebacterium casei LMG S-19264T (=DSM 44701T), isolated from a smear-ripened cheese.</title>
        <authorList>
            <consortium name="US DOE Joint Genome Institute (JGI-PGF)"/>
            <person name="Walter F."/>
            <person name="Albersmeier A."/>
            <person name="Kalinowski J."/>
            <person name="Ruckert C."/>
        </authorList>
    </citation>
    <scope>NUCLEOTIDE SEQUENCE</scope>
    <source>
        <strain evidence="1">VKM B-2222</strain>
    </source>
</reference>
<evidence type="ECO:0000313" key="1">
    <source>
        <dbReference type="EMBL" id="GLK65033.1"/>
    </source>
</evidence>
<sequence>MDRDGIVAAVHSQMARAMYPLIRDTSAEAWRDAEAKVAQMAASEGAGGHDHRRVVAHGQ</sequence>
<proteinExistence type="predicted"/>
<name>A0AAD3P070_9RHOB</name>